<evidence type="ECO:0000256" key="8">
    <source>
        <dbReference type="SAM" id="Phobius"/>
    </source>
</evidence>
<dbReference type="PANTHER" id="PTHR11827">
    <property type="entry name" value="SOLUTE CARRIER FAMILY 12, CATION COTRANSPORTERS"/>
    <property type="match status" value="1"/>
</dbReference>
<feature type="transmembrane region" description="Helical" evidence="8">
    <location>
        <begin position="388"/>
        <end position="407"/>
    </location>
</feature>
<dbReference type="GO" id="GO:0055075">
    <property type="term" value="P:potassium ion homeostasis"/>
    <property type="evidence" value="ECO:0007669"/>
    <property type="project" value="TreeGrafter"/>
</dbReference>
<feature type="transmembrane region" description="Helical" evidence="8">
    <location>
        <begin position="224"/>
        <end position="245"/>
    </location>
</feature>
<evidence type="ECO:0000256" key="1">
    <source>
        <dbReference type="ARBA" id="ARBA00004141"/>
    </source>
</evidence>
<keyword evidence="7 8" id="KW-0472">Membrane</keyword>
<feature type="transmembrane region" description="Helical" evidence="8">
    <location>
        <begin position="311"/>
        <end position="329"/>
    </location>
</feature>
<feature type="transmembrane region" description="Helical" evidence="8">
    <location>
        <begin position="156"/>
        <end position="176"/>
    </location>
</feature>
<keyword evidence="5 8" id="KW-0812">Transmembrane</keyword>
<evidence type="ECO:0000256" key="2">
    <source>
        <dbReference type="ARBA" id="ARBA00010593"/>
    </source>
</evidence>
<dbReference type="AlphaFoldDB" id="A0AAF3F0C1"/>
<dbReference type="Proteomes" id="UP000887575">
    <property type="component" value="Unassembled WGS sequence"/>
</dbReference>
<protein>
    <recommendedName>
        <fullName evidence="3">Solute carrier family 12 member 9</fullName>
    </recommendedName>
</protein>
<feature type="transmembrane region" description="Helical" evidence="8">
    <location>
        <begin position="464"/>
        <end position="485"/>
    </location>
</feature>
<organism evidence="11 12">
    <name type="scientific">Mesorhabditis belari</name>
    <dbReference type="NCBI Taxonomy" id="2138241"/>
    <lineage>
        <taxon>Eukaryota</taxon>
        <taxon>Metazoa</taxon>
        <taxon>Ecdysozoa</taxon>
        <taxon>Nematoda</taxon>
        <taxon>Chromadorea</taxon>
        <taxon>Rhabditida</taxon>
        <taxon>Rhabditina</taxon>
        <taxon>Rhabditomorpha</taxon>
        <taxon>Rhabditoidea</taxon>
        <taxon>Rhabditidae</taxon>
        <taxon>Mesorhabditinae</taxon>
        <taxon>Mesorhabditis</taxon>
    </lineage>
</organism>
<dbReference type="GO" id="GO:0006884">
    <property type="term" value="P:cell volume homeostasis"/>
    <property type="evidence" value="ECO:0007669"/>
    <property type="project" value="TreeGrafter"/>
</dbReference>
<dbReference type="Pfam" id="PF03522">
    <property type="entry name" value="SLC12"/>
    <property type="match status" value="1"/>
</dbReference>
<dbReference type="PANTHER" id="PTHR11827:SF72">
    <property type="entry name" value="GH08340P"/>
    <property type="match status" value="1"/>
</dbReference>
<evidence type="ECO:0000259" key="9">
    <source>
        <dbReference type="Pfam" id="PF00324"/>
    </source>
</evidence>
<dbReference type="GO" id="GO:0055064">
    <property type="term" value="P:chloride ion homeostasis"/>
    <property type="evidence" value="ECO:0007669"/>
    <property type="project" value="TreeGrafter"/>
</dbReference>
<evidence type="ECO:0000256" key="5">
    <source>
        <dbReference type="ARBA" id="ARBA00022692"/>
    </source>
</evidence>
<dbReference type="InterPro" id="IPR018491">
    <property type="entry name" value="SLC12_C"/>
</dbReference>
<dbReference type="GO" id="GO:0016020">
    <property type="term" value="C:membrane"/>
    <property type="evidence" value="ECO:0007669"/>
    <property type="project" value="UniProtKB-SubCell"/>
</dbReference>
<feature type="transmembrane region" description="Helical" evidence="8">
    <location>
        <begin position="114"/>
        <end position="136"/>
    </location>
</feature>
<keyword evidence="4" id="KW-0813">Transport</keyword>
<dbReference type="InterPro" id="IPR004841">
    <property type="entry name" value="AA-permease/SLC12A_dom"/>
</dbReference>
<feature type="transmembrane region" description="Helical" evidence="8">
    <location>
        <begin position="523"/>
        <end position="540"/>
    </location>
</feature>
<evidence type="ECO:0000256" key="6">
    <source>
        <dbReference type="ARBA" id="ARBA00022989"/>
    </source>
</evidence>
<comment type="subcellular location">
    <subcellularLocation>
        <location evidence="1">Membrane</location>
        <topology evidence="1">Multi-pass membrane protein</topology>
    </subcellularLocation>
</comment>
<dbReference type="FunFam" id="1.20.1740.10:FF:000013">
    <property type="entry name" value="Solute carrier family 12 member"/>
    <property type="match status" value="1"/>
</dbReference>
<feature type="transmembrane region" description="Helical" evidence="8">
    <location>
        <begin position="80"/>
        <end position="102"/>
    </location>
</feature>
<feature type="domain" description="SLC12A transporter C-terminal" evidence="10">
    <location>
        <begin position="590"/>
        <end position="679"/>
    </location>
</feature>
<accession>A0AAF3F0C1</accession>
<feature type="transmembrane region" description="Helical" evidence="8">
    <location>
        <begin position="197"/>
        <end position="218"/>
    </location>
</feature>
<dbReference type="GO" id="GO:0015379">
    <property type="term" value="F:potassium:chloride symporter activity"/>
    <property type="evidence" value="ECO:0007669"/>
    <property type="project" value="TreeGrafter"/>
</dbReference>
<evidence type="ECO:0000313" key="11">
    <source>
        <dbReference type="Proteomes" id="UP000887575"/>
    </source>
</evidence>
<evidence type="ECO:0000259" key="10">
    <source>
        <dbReference type="Pfam" id="PF03522"/>
    </source>
</evidence>
<name>A0AAF3F0C1_9BILA</name>
<keyword evidence="11" id="KW-1185">Reference proteome</keyword>
<proteinExistence type="inferred from homology"/>
<evidence type="ECO:0000256" key="7">
    <source>
        <dbReference type="ARBA" id="ARBA00023136"/>
    </source>
</evidence>
<feature type="domain" description="Amino acid permease/ SLC12A" evidence="9">
    <location>
        <begin position="86"/>
        <end position="579"/>
    </location>
</feature>
<evidence type="ECO:0000256" key="4">
    <source>
        <dbReference type="ARBA" id="ARBA00022448"/>
    </source>
</evidence>
<dbReference type="Pfam" id="PF00324">
    <property type="entry name" value="AA_permease"/>
    <property type="match status" value="1"/>
</dbReference>
<feature type="transmembrane region" description="Helical" evidence="8">
    <location>
        <begin position="439"/>
        <end position="457"/>
    </location>
</feature>
<dbReference type="Gene3D" id="1.20.1740.10">
    <property type="entry name" value="Amino acid/polyamine transporter I"/>
    <property type="match status" value="1"/>
</dbReference>
<evidence type="ECO:0000256" key="3">
    <source>
        <dbReference type="ARBA" id="ARBA00019359"/>
    </source>
</evidence>
<feature type="transmembrane region" description="Helical" evidence="8">
    <location>
        <begin position="349"/>
        <end position="368"/>
    </location>
</feature>
<dbReference type="WBParaSite" id="MBELARI_LOCUS19189">
    <property type="protein sequence ID" value="MBELARI_LOCUS19189"/>
    <property type="gene ID" value="MBELARI_LOCUS19189"/>
</dbReference>
<reference evidence="12" key="1">
    <citation type="submission" date="2024-02" db="UniProtKB">
        <authorList>
            <consortium name="WormBaseParasite"/>
        </authorList>
    </citation>
    <scope>IDENTIFICATION</scope>
</reference>
<sequence length="940" mass="104438">MEMIDELDIRNDFPGSTAINSIHINVDQAVGNENEPRERIRNLDEDAINRSRAAAASGPPSPSLDLQTARPGGLSTISGVFAPVALSMFSILLFMRMGFVVGQLGFLMTVMQLLMAYCIVLLTVLSLCAISSNGAIEGGGVYYMISRSLGPEFGGAIGVLFFVANVFSCALYISGFTEALLNNIGNGQFPDSPGWRFVYCVLVSVFLLIISLLGAGLFAKTALITFIVISFCYSTYIFTVITTGAKNVTIPKTNTNAYMVLNNISDPSAGSHIDYNQTLTAEYTGFSFHSLSDNMLTNYTHDYTTDKPVDFALMFAIIFSGVTGLMAGANMSGELARPNVSIPRGTVQAVFTTFFVYIFTALMMAATCSRDLLQNNYTVMLDVNVSRWFILVGIFSTTVFSSLSNLIGSSRVLNRLSQDKLFGILLRPASIEIGDKNPVVSVFISWIFVVLVLSIGAMNKIAKLTSIFFLLSYMGVNIATLALELTSAPNFRPTFKYFSWQTCTGGVIATATMMLVVDSAMSALAIVVLLVLIMILHYQAPVGSWGSISQALIYHQVRKYLLLLDVRKEHVKYWRPQILLCVSRPASAFQLMDFVNDLKKSGLYVIGHVRKGAMDAQEPIDPLQQVFPYWLSLIDYLKLKAFVELTISNNIRIGLQQLMRLSGLGAMKPNTVVLGFHEENPREATLQEQQLLKDLRYSKIDRSAVVEYFTAGDYMPTELNGNMERIGSVDYVNALKDVLHMTKNLCVARHFYKLDKEALARGWNGQKRFIDVWPVDLQKPGETGLGWDNSSLFLLQLACILSMSSRWRNIARLRVFICVNSLQDMHRREKQLKMMLDALRIKAESIVVPWDHVVCHFGQQTENMPLKPTTELPQPYVTAFNDMIRRYSAEAALCFLNLPLPPDSAEMDSEKYLRLLRILTDTLPPTMMVHGLSSVISTAL</sequence>
<keyword evidence="6 8" id="KW-1133">Transmembrane helix</keyword>
<comment type="similarity">
    <text evidence="2">Belongs to the SLC12A transporter family.</text>
</comment>
<evidence type="ECO:0000313" key="12">
    <source>
        <dbReference type="WBParaSite" id="MBELARI_LOCUS19189"/>
    </source>
</evidence>
<dbReference type="InterPro" id="IPR004842">
    <property type="entry name" value="SLC12A_fam"/>
</dbReference>
<feature type="transmembrane region" description="Helical" evidence="8">
    <location>
        <begin position="497"/>
        <end position="516"/>
    </location>
</feature>